<evidence type="ECO:0000313" key="11">
    <source>
        <dbReference type="Proteomes" id="UP000245449"/>
    </source>
</evidence>
<dbReference type="SUPFAM" id="SSF55166">
    <property type="entry name" value="Hedgehog/DD-peptidase"/>
    <property type="match status" value="1"/>
</dbReference>
<dbReference type="EMBL" id="QCZI01000020">
    <property type="protein sequence ID" value="PWA04058.1"/>
    <property type="molecule type" value="Genomic_DNA"/>
</dbReference>
<comment type="cofactor">
    <cofactor evidence="9">
        <name>Zn(2+)</name>
        <dbReference type="ChEBI" id="CHEBI:29105"/>
    </cofactor>
    <text evidence="9">Binds 1 zinc ion per subunit.</text>
</comment>
<dbReference type="GO" id="GO:0006508">
    <property type="term" value="P:proteolysis"/>
    <property type="evidence" value="ECO:0007669"/>
    <property type="project" value="UniProtKB-KW"/>
</dbReference>
<evidence type="ECO:0000256" key="2">
    <source>
        <dbReference type="ARBA" id="ARBA00022670"/>
    </source>
</evidence>
<dbReference type="Pfam" id="PF01427">
    <property type="entry name" value="Peptidase_M15"/>
    <property type="match status" value="1"/>
</dbReference>
<evidence type="ECO:0000256" key="3">
    <source>
        <dbReference type="ARBA" id="ARBA00022723"/>
    </source>
</evidence>
<dbReference type="Gene3D" id="3.30.1380.10">
    <property type="match status" value="1"/>
</dbReference>
<dbReference type="Proteomes" id="UP000245449">
    <property type="component" value="Unassembled WGS sequence"/>
</dbReference>
<dbReference type="AlphaFoldDB" id="A0A2U1JGJ6"/>
<feature type="binding site" evidence="9">
    <location>
        <position position="168"/>
    </location>
    <ligand>
        <name>Zn(2+)</name>
        <dbReference type="ChEBI" id="CHEBI:29105"/>
        <note>catalytic</note>
    </ligand>
</feature>
<dbReference type="EC" id="3.4.13.22" evidence="9"/>
<dbReference type="InterPro" id="IPR000755">
    <property type="entry name" value="A_A_dipeptidase"/>
</dbReference>
<dbReference type="GO" id="GO:0008237">
    <property type="term" value="F:metallopeptidase activity"/>
    <property type="evidence" value="ECO:0007669"/>
    <property type="project" value="UniProtKB-KW"/>
</dbReference>
<feature type="binding site" evidence="9">
    <location>
        <position position="228"/>
    </location>
    <ligand>
        <name>Zn(2+)</name>
        <dbReference type="ChEBI" id="CHEBI:29105"/>
        <note>catalytic</note>
    </ligand>
</feature>
<evidence type="ECO:0000313" key="10">
    <source>
        <dbReference type="EMBL" id="PWA04058.1"/>
    </source>
</evidence>
<keyword evidence="3 9" id="KW-0479">Metal-binding</keyword>
<keyword evidence="8" id="KW-0961">Cell wall biogenesis/degradation</keyword>
<evidence type="ECO:0000256" key="8">
    <source>
        <dbReference type="ARBA" id="ARBA00023316"/>
    </source>
</evidence>
<organism evidence="10 11">
    <name type="scientific">Flavobacterium psychrotolerans</name>
    <dbReference type="NCBI Taxonomy" id="2169410"/>
    <lineage>
        <taxon>Bacteria</taxon>
        <taxon>Pseudomonadati</taxon>
        <taxon>Bacteroidota</taxon>
        <taxon>Flavobacteriia</taxon>
        <taxon>Flavobacteriales</taxon>
        <taxon>Flavobacteriaceae</taxon>
        <taxon>Flavobacterium</taxon>
    </lineage>
</organism>
<evidence type="ECO:0000256" key="4">
    <source>
        <dbReference type="ARBA" id="ARBA00022801"/>
    </source>
</evidence>
<comment type="catalytic activity">
    <reaction evidence="1 9">
        <text>D-alanyl-D-alanine + H2O = 2 D-alanine</text>
        <dbReference type="Rhea" id="RHEA:20661"/>
        <dbReference type="ChEBI" id="CHEBI:15377"/>
        <dbReference type="ChEBI" id="CHEBI:57416"/>
        <dbReference type="ChEBI" id="CHEBI:57822"/>
        <dbReference type="EC" id="3.4.13.22"/>
    </reaction>
</comment>
<dbReference type="PROSITE" id="PS51257">
    <property type="entry name" value="PROKAR_LIPOPROTEIN"/>
    <property type="match status" value="1"/>
</dbReference>
<proteinExistence type="inferred from homology"/>
<dbReference type="GO" id="GO:0071555">
    <property type="term" value="P:cell wall organization"/>
    <property type="evidence" value="ECO:0007669"/>
    <property type="project" value="UniProtKB-KW"/>
</dbReference>
<evidence type="ECO:0000256" key="1">
    <source>
        <dbReference type="ARBA" id="ARBA00001362"/>
    </source>
</evidence>
<name>A0A2U1JGJ6_9FLAO</name>
<feature type="active site" description="Proton donor/acceptor" evidence="9">
    <location>
        <position position="225"/>
    </location>
</feature>
<feature type="site" description="Transition state stabilizer" evidence="9">
    <location>
        <position position="134"/>
    </location>
</feature>
<keyword evidence="2 9" id="KW-0645">Protease</keyword>
<gene>
    <name evidence="10" type="ORF">DB895_12775</name>
</gene>
<comment type="caution">
    <text evidence="10">The sequence shown here is derived from an EMBL/GenBank/DDBJ whole genome shotgun (WGS) entry which is preliminary data.</text>
</comment>
<evidence type="ECO:0000256" key="6">
    <source>
        <dbReference type="ARBA" id="ARBA00022997"/>
    </source>
</evidence>
<evidence type="ECO:0000256" key="7">
    <source>
        <dbReference type="ARBA" id="ARBA00023049"/>
    </source>
</evidence>
<dbReference type="OrthoDB" id="9801430at2"/>
<accession>A0A2U1JGJ6</accession>
<reference evidence="10 11" key="1">
    <citation type="submission" date="2018-04" db="EMBL/GenBank/DDBJ databases">
        <title>Flavobacterium sp. nov., isolated from glacier ice.</title>
        <authorList>
            <person name="Liu Q."/>
            <person name="Xin Y.-H."/>
        </authorList>
    </citation>
    <scope>NUCLEOTIDE SEQUENCE [LARGE SCALE GENOMIC DNA]</scope>
    <source>
        <strain evidence="10 11">RB1R5</strain>
    </source>
</reference>
<dbReference type="CDD" id="cd14840">
    <property type="entry name" value="D-Ala-D-Ala_dipeptidase_Aad"/>
    <property type="match status" value="1"/>
</dbReference>
<sequence>MTIKTAGFFIVGVVLFSCATKKSIPSLAGKAVVSQASSKVLLNAPEIMILEHKNRDALPVELAAVNDSTFVNLKDYSPDFMYDMKYASADNFLKSKVYDCAECYLRYKTVKALVDANQKFMKKGYRIKLFDCYRPVDIQKKMWAIVSNPEYVADPKKGSIHNRGGAVDITLVDENGKELDMGTPFDFFGEAASHDYENLPDEVKKNRRLLRNIMTHNDFRIFESEWWHYNLKNSRKDPLSNVKWKCE</sequence>
<dbReference type="GO" id="GO:0160237">
    <property type="term" value="F:D-Ala-D-Ala dipeptidase activity"/>
    <property type="evidence" value="ECO:0007669"/>
    <property type="project" value="UniProtKB-EC"/>
</dbReference>
<comment type="similarity">
    <text evidence="9">Belongs to the peptidase M15D family.</text>
</comment>
<dbReference type="GO" id="GO:0008270">
    <property type="term" value="F:zinc ion binding"/>
    <property type="evidence" value="ECO:0007669"/>
    <property type="project" value="UniProtKB-UniRule"/>
</dbReference>
<keyword evidence="5 9" id="KW-0862">Zinc</keyword>
<keyword evidence="4 9" id="KW-0378">Hydrolase</keyword>
<keyword evidence="6 9" id="KW-0224">Dipeptidase</keyword>
<comment type="function">
    <text evidence="9">Catalyzes hydrolysis of the D-alanyl-D-alanine dipeptide.</text>
</comment>
<keyword evidence="11" id="KW-1185">Reference proteome</keyword>
<dbReference type="PANTHER" id="PTHR43126:SF1">
    <property type="entry name" value="D-ALANYL-D-ALANINE DIPEPTIDASE"/>
    <property type="match status" value="1"/>
</dbReference>
<dbReference type="HAMAP" id="MF_01924">
    <property type="entry name" value="A_A_dipeptidase"/>
    <property type="match status" value="1"/>
</dbReference>
<keyword evidence="7 9" id="KW-0482">Metalloprotease</keyword>
<protein>
    <recommendedName>
        <fullName evidence="9">D-alanyl-D-alanine dipeptidase</fullName>
        <shortName evidence="9">D-Ala-D-Ala dipeptidase</shortName>
        <ecNumber evidence="9">3.4.13.22</ecNumber>
    </recommendedName>
</protein>
<evidence type="ECO:0000256" key="5">
    <source>
        <dbReference type="ARBA" id="ARBA00022833"/>
    </source>
</evidence>
<evidence type="ECO:0000256" key="9">
    <source>
        <dbReference type="HAMAP-Rule" id="MF_01924"/>
    </source>
</evidence>
<dbReference type="InterPro" id="IPR009045">
    <property type="entry name" value="Zn_M74/Hedgehog-like"/>
</dbReference>
<feature type="binding site" evidence="9">
    <location>
        <position position="161"/>
    </location>
    <ligand>
        <name>Zn(2+)</name>
        <dbReference type="ChEBI" id="CHEBI:29105"/>
        <note>catalytic</note>
    </ligand>
</feature>
<dbReference type="PANTHER" id="PTHR43126">
    <property type="entry name" value="D-ALANYL-D-ALANINE DIPEPTIDASE"/>
    <property type="match status" value="1"/>
</dbReference>